<dbReference type="RefSeq" id="WP_107185211.1">
    <property type="nucleotide sequence ID" value="NZ_JAWQGC010000001.1"/>
</dbReference>
<evidence type="ECO:0000259" key="1">
    <source>
        <dbReference type="PROSITE" id="PS51186"/>
    </source>
</evidence>
<dbReference type="SUPFAM" id="SSF55729">
    <property type="entry name" value="Acyl-CoA N-acyltransferases (Nat)"/>
    <property type="match status" value="1"/>
</dbReference>
<gene>
    <name evidence="2" type="ORF">C0W93_12005</name>
</gene>
<keyword evidence="2" id="KW-0808">Transferase</keyword>
<dbReference type="Pfam" id="PF13302">
    <property type="entry name" value="Acetyltransf_3"/>
    <property type="match status" value="1"/>
</dbReference>
<name>A0A2T3KUK0_PHOLD</name>
<dbReference type="PROSITE" id="PS51186">
    <property type="entry name" value="GNAT"/>
    <property type="match status" value="1"/>
</dbReference>
<dbReference type="InterPro" id="IPR051531">
    <property type="entry name" value="N-acetyltransferase"/>
</dbReference>
<comment type="caution">
    <text evidence="2">The sequence shown here is derived from an EMBL/GenBank/DDBJ whole genome shotgun (WGS) entry which is preliminary data.</text>
</comment>
<dbReference type="AlphaFoldDB" id="A0A2T3KUK0"/>
<dbReference type="PANTHER" id="PTHR43792:SF1">
    <property type="entry name" value="N-ACETYLTRANSFERASE DOMAIN-CONTAINING PROTEIN"/>
    <property type="match status" value="1"/>
</dbReference>
<dbReference type="PANTHER" id="PTHR43792">
    <property type="entry name" value="GNAT FAMILY, PUTATIVE (AFU_ORTHOLOGUE AFUA_3G00765)-RELATED-RELATED"/>
    <property type="match status" value="1"/>
</dbReference>
<dbReference type="GO" id="GO:0016747">
    <property type="term" value="F:acyltransferase activity, transferring groups other than amino-acyl groups"/>
    <property type="evidence" value="ECO:0007669"/>
    <property type="project" value="InterPro"/>
</dbReference>
<proteinExistence type="predicted"/>
<feature type="domain" description="N-acetyltransferase" evidence="1">
    <location>
        <begin position="10"/>
        <end position="168"/>
    </location>
</feature>
<evidence type="ECO:0000313" key="2">
    <source>
        <dbReference type="EMBL" id="PSV10441.1"/>
    </source>
</evidence>
<dbReference type="InterPro" id="IPR000182">
    <property type="entry name" value="GNAT_dom"/>
</dbReference>
<accession>A0A2T3KUK0</accession>
<evidence type="ECO:0000313" key="3">
    <source>
        <dbReference type="Proteomes" id="UP000240530"/>
    </source>
</evidence>
<dbReference type="Proteomes" id="UP000240530">
    <property type="component" value="Unassembled WGS sequence"/>
</dbReference>
<reference evidence="2 3" key="1">
    <citation type="submission" date="2018-03" db="EMBL/GenBank/DDBJ databases">
        <title>Whole genome sequencing of Histamine producing bacteria.</title>
        <authorList>
            <person name="Butler K."/>
        </authorList>
    </citation>
    <scope>NUCLEOTIDE SEQUENCE [LARGE SCALE GENOMIC DNA]</scope>
    <source>
        <strain evidence="2 3">Res.4.1</strain>
    </source>
</reference>
<sequence length="168" mass="19151">MNIVCETESLVIRKFELTDTDFIIRLLNEESFIRYIADKNVRTNDDAIRYLTQGPIACYNTHGFGLNMVILKSTNTPIGMCGLLKRDQLDLPDLGYAFLSQYCGKGYAFEAAEAVISDEMKRYELTKIQAVTYPDNIASNKLLEKLGFELLGEMELYGLVNNLYQFQC</sequence>
<dbReference type="Gene3D" id="3.40.630.30">
    <property type="match status" value="1"/>
</dbReference>
<organism evidence="2 3">
    <name type="scientific">Photobacterium leiognathi subsp. mandapamensis</name>
    <name type="common">Photobacterium mandapamensis</name>
    <dbReference type="NCBI Taxonomy" id="48408"/>
    <lineage>
        <taxon>Bacteria</taxon>
        <taxon>Pseudomonadati</taxon>
        <taxon>Pseudomonadota</taxon>
        <taxon>Gammaproteobacteria</taxon>
        <taxon>Vibrionales</taxon>
        <taxon>Vibrionaceae</taxon>
        <taxon>Photobacterium</taxon>
    </lineage>
</organism>
<protein>
    <submittedName>
        <fullName evidence="2">GNAT family N-acetyltransferase</fullName>
    </submittedName>
</protein>
<dbReference type="EMBL" id="PYNS01000012">
    <property type="protein sequence ID" value="PSV10441.1"/>
    <property type="molecule type" value="Genomic_DNA"/>
</dbReference>
<dbReference type="InterPro" id="IPR016181">
    <property type="entry name" value="Acyl_CoA_acyltransferase"/>
</dbReference>